<dbReference type="GO" id="GO:0005737">
    <property type="term" value="C:cytoplasm"/>
    <property type="evidence" value="ECO:0007669"/>
    <property type="project" value="UniProtKB-SubCell"/>
</dbReference>
<evidence type="ECO:0000256" key="7">
    <source>
        <dbReference type="ARBA" id="ARBA00022574"/>
    </source>
</evidence>
<evidence type="ECO:0000259" key="20">
    <source>
        <dbReference type="PROSITE" id="PS50089"/>
    </source>
</evidence>
<keyword evidence="12 17" id="KW-0863">Zinc-finger</keyword>
<keyword evidence="18" id="KW-0175">Coiled coil</keyword>
<dbReference type="InterPro" id="IPR001680">
    <property type="entry name" value="WD40_rpt"/>
</dbReference>
<dbReference type="Gene3D" id="3.30.40.10">
    <property type="entry name" value="Zinc/RING finger domain, C3HC4 (zinc finger)"/>
    <property type="match status" value="1"/>
</dbReference>
<keyword evidence="15" id="KW-0234">DNA repair</keyword>
<keyword evidence="8" id="KW-0808">Transferase</keyword>
<keyword evidence="9" id="KW-0479">Metal-binding</keyword>
<dbReference type="Ensembl" id="ENSGACT00000062065.1">
    <property type="protein sequence ID" value="ENSGACP00000061096.1"/>
    <property type="gene ID" value="ENSGACG00000008531.2"/>
</dbReference>
<dbReference type="InterPro" id="IPR036322">
    <property type="entry name" value="WD40_repeat_dom_sf"/>
</dbReference>
<keyword evidence="16" id="KW-0539">Nucleus</keyword>
<dbReference type="GO" id="GO:0036297">
    <property type="term" value="P:interstrand cross-link repair"/>
    <property type="evidence" value="ECO:0007669"/>
    <property type="project" value="InterPro"/>
</dbReference>
<keyword evidence="7" id="KW-0853">WD repeat</keyword>
<dbReference type="PANTHER" id="PTHR16047:SF7">
    <property type="entry name" value="E3 UBIQUITIN-PROTEIN LIGASE RFWD3"/>
    <property type="match status" value="1"/>
</dbReference>
<dbReference type="Pfam" id="PF23419">
    <property type="entry name" value="WD40_RFWD3"/>
    <property type="match status" value="1"/>
</dbReference>
<dbReference type="InterPro" id="IPR056527">
    <property type="entry name" value="WD40_RFWD3"/>
</dbReference>
<dbReference type="GO" id="GO:0016605">
    <property type="term" value="C:PML body"/>
    <property type="evidence" value="ECO:0007669"/>
    <property type="project" value="UniProtKB-SubCell"/>
</dbReference>
<keyword evidence="22" id="KW-1185">Reference proteome</keyword>
<sequence length="817" mass="87539">MEAMEVDSPGEVQAAGAPRQRAVNAATNADAPHVISDSGSSSTEVDDDDDEEGGRTPARAPPRLPATWAFSQRAVSSSAAAPSAAQRIRRRLRQGLRVHYPSQTAASSRGFPDFLLRVPAAGGAEPESGSTTEISESEEEGGPEEGPPAAPGTIDPAPVQPTQPPEVAPTDSRSAADGDGTEAPNQNVQPVPSATSQTSEEGDVCSICFEAWTTAGEHRPSALRCGHLFGFTCIQRWLVAQGSSGKCPQCNKKAKRSDIVLLYAPKLRALDNSEQETLKKSLEQEQSLRRKAELESAEYKLKLQVVTNKYGQAQQELQELRSLMAQAGRSSLSSPGPGLLGPFPRADGSRASQYGFSKAVLVSQTGGSRVLSYCGALGCLLASQPSPHATLVPGCGVKKVSVANMKTSQYVPIHAKQIRGLCFNQQNDSLLLSAALDNTIKLTSLLTNTVVQTYNAGRPVWSCCWCLDNSNYVYAGLSNGSVLVYDTRDTSTHVQELQPLRSKYAHARTCTHTQASNHVSRGVAVLRPAGGVQLVPLRRADRRLPGGRLLLGAGQRGHVPAACAAAGVHRLHRHPGGDGEPPLPGHLQAGALPPETALRPDGADPDPPAGLRPAPQLLILSRADVRRRLVLQGAHQERRVQESSRGRDPGRRRGRGIQLHYGVGRGQRLSAPEAPGRPAGVGHQSVLCERRALPGLADGEDAEALQVGVKEDGRTVARVVASSYRTMDTHTHIAEDTQSQREIKTSPFIRTITGKKQTFRLDRRPLTCTVSRTRPGLRLHGSKIKLFGSSSHPLMRPCWRVCVLTRLQITSSFMTIL</sequence>
<keyword evidence="10" id="KW-0677">Repeat</keyword>
<keyword evidence="14" id="KW-0862">Zinc</keyword>
<evidence type="ECO:0000256" key="6">
    <source>
        <dbReference type="ARBA" id="ARBA00022490"/>
    </source>
</evidence>
<name>A0AAQ4RBL3_GASAC</name>
<reference evidence="21 22" key="1">
    <citation type="journal article" date="2021" name="G3 (Bethesda)">
        <title>Improved contiguity of the threespine stickleback genome using long-read sequencing.</title>
        <authorList>
            <person name="Nath S."/>
            <person name="Shaw D.E."/>
            <person name="White M.A."/>
        </authorList>
    </citation>
    <scope>NUCLEOTIDE SEQUENCE [LARGE SCALE GENOMIC DNA]</scope>
    <source>
        <strain evidence="21 22">Lake Benthic</strain>
    </source>
</reference>
<dbReference type="PROSITE" id="PS50089">
    <property type="entry name" value="ZF_RING_2"/>
    <property type="match status" value="1"/>
</dbReference>
<evidence type="ECO:0000256" key="16">
    <source>
        <dbReference type="ARBA" id="ARBA00023242"/>
    </source>
</evidence>
<evidence type="ECO:0000256" key="17">
    <source>
        <dbReference type="PROSITE-ProRule" id="PRU00175"/>
    </source>
</evidence>
<evidence type="ECO:0000313" key="21">
    <source>
        <dbReference type="Ensembl" id="ENSGACP00000061096.1"/>
    </source>
</evidence>
<reference evidence="21" key="2">
    <citation type="submission" date="2025-08" db="UniProtKB">
        <authorList>
            <consortium name="Ensembl"/>
        </authorList>
    </citation>
    <scope>IDENTIFICATION</scope>
</reference>
<accession>A0AAQ4RBL3</accession>
<dbReference type="GO" id="GO:0016567">
    <property type="term" value="P:protein ubiquitination"/>
    <property type="evidence" value="ECO:0007669"/>
    <property type="project" value="InterPro"/>
</dbReference>
<dbReference type="InterPro" id="IPR015943">
    <property type="entry name" value="WD40/YVTN_repeat-like_dom_sf"/>
</dbReference>
<feature type="compositionally biased region" description="Basic and acidic residues" evidence="19">
    <location>
        <begin position="635"/>
        <end position="651"/>
    </location>
</feature>
<dbReference type="GeneTree" id="ENSGT00390000008931"/>
<comment type="pathway">
    <text evidence="4">Protein modification; protein ubiquitination.</text>
</comment>
<evidence type="ECO:0000256" key="14">
    <source>
        <dbReference type="ARBA" id="ARBA00022833"/>
    </source>
</evidence>
<feature type="region of interest" description="Disordered" evidence="19">
    <location>
        <begin position="120"/>
        <end position="199"/>
    </location>
</feature>
<evidence type="ECO:0000256" key="1">
    <source>
        <dbReference type="ARBA" id="ARBA00000900"/>
    </source>
</evidence>
<evidence type="ECO:0000256" key="12">
    <source>
        <dbReference type="ARBA" id="ARBA00022771"/>
    </source>
</evidence>
<feature type="coiled-coil region" evidence="18">
    <location>
        <begin position="275"/>
        <end position="330"/>
    </location>
</feature>
<evidence type="ECO:0000256" key="4">
    <source>
        <dbReference type="ARBA" id="ARBA00004906"/>
    </source>
</evidence>
<feature type="region of interest" description="Disordered" evidence="19">
    <location>
        <begin position="1"/>
        <end position="88"/>
    </location>
</feature>
<evidence type="ECO:0000256" key="13">
    <source>
        <dbReference type="ARBA" id="ARBA00022786"/>
    </source>
</evidence>
<keyword evidence="13" id="KW-0833">Ubl conjugation pathway</keyword>
<dbReference type="CDD" id="cd16450">
    <property type="entry name" value="mRING-C3HGC3_RFWD3"/>
    <property type="match status" value="1"/>
</dbReference>
<dbReference type="AlphaFoldDB" id="A0AAQ4RBL3"/>
<dbReference type="Pfam" id="PF13639">
    <property type="entry name" value="zf-RING_2"/>
    <property type="match status" value="1"/>
</dbReference>
<feature type="compositionally biased region" description="Polar residues" evidence="19">
    <location>
        <begin position="183"/>
        <end position="199"/>
    </location>
</feature>
<protein>
    <recommendedName>
        <fullName evidence="5">RING-type E3 ubiquitin transferase</fullName>
        <ecNumber evidence="5">2.3.2.27</ecNumber>
    </recommendedName>
</protein>
<proteinExistence type="predicted"/>
<dbReference type="EC" id="2.3.2.27" evidence="5"/>
<organism evidence="21 22">
    <name type="scientific">Gasterosteus aculeatus aculeatus</name>
    <name type="common">three-spined stickleback</name>
    <dbReference type="NCBI Taxonomy" id="481459"/>
    <lineage>
        <taxon>Eukaryota</taxon>
        <taxon>Metazoa</taxon>
        <taxon>Chordata</taxon>
        <taxon>Craniata</taxon>
        <taxon>Vertebrata</taxon>
        <taxon>Euteleostomi</taxon>
        <taxon>Actinopterygii</taxon>
        <taxon>Neopterygii</taxon>
        <taxon>Teleostei</taxon>
        <taxon>Neoteleostei</taxon>
        <taxon>Acanthomorphata</taxon>
        <taxon>Eupercaria</taxon>
        <taxon>Perciformes</taxon>
        <taxon>Cottioidei</taxon>
        <taxon>Gasterosteales</taxon>
        <taxon>Gasterosteidae</taxon>
        <taxon>Gasterosteus</taxon>
    </lineage>
</organism>
<evidence type="ECO:0000256" key="3">
    <source>
        <dbReference type="ARBA" id="ARBA00004496"/>
    </source>
</evidence>
<evidence type="ECO:0000256" key="9">
    <source>
        <dbReference type="ARBA" id="ARBA00022723"/>
    </source>
</evidence>
<feature type="region of interest" description="Disordered" evidence="19">
    <location>
        <begin position="632"/>
        <end position="657"/>
    </location>
</feature>
<evidence type="ECO:0000256" key="19">
    <source>
        <dbReference type="SAM" id="MobiDB-lite"/>
    </source>
</evidence>
<evidence type="ECO:0000313" key="22">
    <source>
        <dbReference type="Proteomes" id="UP000007635"/>
    </source>
</evidence>
<dbReference type="PANTHER" id="PTHR16047">
    <property type="entry name" value="RFWD3 PROTEIN"/>
    <property type="match status" value="1"/>
</dbReference>
<evidence type="ECO:0000256" key="11">
    <source>
        <dbReference type="ARBA" id="ARBA00022763"/>
    </source>
</evidence>
<feature type="compositionally biased region" description="Low complexity" evidence="19">
    <location>
        <begin position="65"/>
        <end position="86"/>
    </location>
</feature>
<dbReference type="GO" id="GO:0061630">
    <property type="term" value="F:ubiquitin protein ligase activity"/>
    <property type="evidence" value="ECO:0007669"/>
    <property type="project" value="UniProtKB-EC"/>
</dbReference>
<dbReference type="SUPFAM" id="SSF50978">
    <property type="entry name" value="WD40 repeat-like"/>
    <property type="match status" value="1"/>
</dbReference>
<feature type="compositionally biased region" description="Low complexity" evidence="19">
    <location>
        <begin position="125"/>
        <end position="134"/>
    </location>
</feature>
<comment type="catalytic activity">
    <reaction evidence="1">
        <text>S-ubiquitinyl-[E2 ubiquitin-conjugating enzyme]-L-cysteine + [acceptor protein]-L-lysine = [E2 ubiquitin-conjugating enzyme]-L-cysteine + N(6)-ubiquitinyl-[acceptor protein]-L-lysine.</text>
        <dbReference type="EC" id="2.3.2.27"/>
    </reaction>
</comment>
<evidence type="ECO:0000256" key="15">
    <source>
        <dbReference type="ARBA" id="ARBA00023204"/>
    </source>
</evidence>
<dbReference type="Gene3D" id="2.130.10.10">
    <property type="entry name" value="YVTN repeat-like/Quinoprotein amine dehydrogenase"/>
    <property type="match status" value="1"/>
</dbReference>
<evidence type="ECO:0000256" key="2">
    <source>
        <dbReference type="ARBA" id="ARBA00004322"/>
    </source>
</evidence>
<reference evidence="21" key="3">
    <citation type="submission" date="2025-09" db="UniProtKB">
        <authorList>
            <consortium name="Ensembl"/>
        </authorList>
    </citation>
    <scope>IDENTIFICATION</scope>
</reference>
<dbReference type="InterPro" id="IPR037381">
    <property type="entry name" value="RFWD3"/>
</dbReference>
<evidence type="ECO:0000256" key="18">
    <source>
        <dbReference type="SAM" id="Coils"/>
    </source>
</evidence>
<feature type="compositionally biased region" description="Pro residues" evidence="19">
    <location>
        <begin position="158"/>
        <end position="167"/>
    </location>
</feature>
<dbReference type="SUPFAM" id="SSF57850">
    <property type="entry name" value="RING/U-box"/>
    <property type="match status" value="1"/>
</dbReference>
<dbReference type="SMART" id="SM00320">
    <property type="entry name" value="WD40"/>
    <property type="match status" value="2"/>
</dbReference>
<feature type="region of interest" description="Disordered" evidence="19">
    <location>
        <begin position="571"/>
        <end position="613"/>
    </location>
</feature>
<dbReference type="InterPro" id="IPR013083">
    <property type="entry name" value="Znf_RING/FYVE/PHD"/>
</dbReference>
<evidence type="ECO:0000256" key="8">
    <source>
        <dbReference type="ARBA" id="ARBA00022679"/>
    </source>
</evidence>
<keyword evidence="11" id="KW-0227">DNA damage</keyword>
<dbReference type="GO" id="GO:0008270">
    <property type="term" value="F:zinc ion binding"/>
    <property type="evidence" value="ECO:0007669"/>
    <property type="project" value="UniProtKB-KW"/>
</dbReference>
<dbReference type="InterPro" id="IPR001841">
    <property type="entry name" value="Znf_RING"/>
</dbReference>
<evidence type="ECO:0000256" key="5">
    <source>
        <dbReference type="ARBA" id="ARBA00012483"/>
    </source>
</evidence>
<dbReference type="SMART" id="SM00184">
    <property type="entry name" value="RING"/>
    <property type="match status" value="1"/>
</dbReference>
<evidence type="ECO:0000256" key="10">
    <source>
        <dbReference type="ARBA" id="ARBA00022737"/>
    </source>
</evidence>
<dbReference type="Proteomes" id="UP000007635">
    <property type="component" value="Chromosome XIX"/>
</dbReference>
<comment type="subcellular location">
    <subcellularLocation>
        <location evidence="3">Cytoplasm</location>
    </subcellularLocation>
    <subcellularLocation>
        <location evidence="2">Nucleus</location>
        <location evidence="2">PML body</location>
    </subcellularLocation>
</comment>
<keyword evidence="6" id="KW-0963">Cytoplasm</keyword>
<feature type="domain" description="RING-type" evidence="20">
    <location>
        <begin position="205"/>
        <end position="251"/>
    </location>
</feature>